<evidence type="ECO:0000313" key="12">
    <source>
        <dbReference type="WBParaSite" id="HCON_00090710-00002"/>
    </source>
</evidence>
<feature type="region of interest" description="Disordered" evidence="9">
    <location>
        <begin position="750"/>
        <end position="857"/>
    </location>
</feature>
<proteinExistence type="predicted"/>
<dbReference type="PANTHER" id="PTHR11616:SF240">
    <property type="entry name" value="BLOATED TUBULES, ISOFORM B-RELATED"/>
    <property type="match status" value="1"/>
</dbReference>
<feature type="compositionally biased region" description="Polar residues" evidence="9">
    <location>
        <begin position="41"/>
        <end position="63"/>
    </location>
</feature>
<dbReference type="Proteomes" id="UP000025227">
    <property type="component" value="Unplaced"/>
</dbReference>
<evidence type="ECO:0000256" key="2">
    <source>
        <dbReference type="ARBA" id="ARBA00022448"/>
    </source>
</evidence>
<keyword evidence="8" id="KW-1015">Disulfide bond</keyword>
<dbReference type="AlphaFoldDB" id="A0A7I4YGX8"/>
<dbReference type="GO" id="GO:0005886">
    <property type="term" value="C:plasma membrane"/>
    <property type="evidence" value="ECO:0007669"/>
    <property type="project" value="TreeGrafter"/>
</dbReference>
<feature type="disulfide bond" evidence="8">
    <location>
        <begin position="298"/>
        <end position="307"/>
    </location>
</feature>
<dbReference type="InterPro" id="IPR037272">
    <property type="entry name" value="SNS_sf"/>
</dbReference>
<dbReference type="GO" id="GO:0035725">
    <property type="term" value="P:sodium ion transmembrane transport"/>
    <property type="evidence" value="ECO:0007669"/>
    <property type="project" value="TreeGrafter"/>
</dbReference>
<evidence type="ECO:0000313" key="11">
    <source>
        <dbReference type="Proteomes" id="UP000025227"/>
    </source>
</evidence>
<dbReference type="PROSITE" id="PS50267">
    <property type="entry name" value="NA_NEUROTRAN_SYMP_3"/>
    <property type="match status" value="1"/>
</dbReference>
<evidence type="ECO:0000256" key="3">
    <source>
        <dbReference type="ARBA" id="ARBA00022692"/>
    </source>
</evidence>
<feature type="transmembrane region" description="Helical" evidence="10">
    <location>
        <begin position="505"/>
        <end position="524"/>
    </location>
</feature>
<reference evidence="12" key="1">
    <citation type="submission" date="2020-12" db="UniProtKB">
        <authorList>
            <consortium name="WormBaseParasite"/>
        </authorList>
    </citation>
    <scope>IDENTIFICATION</scope>
    <source>
        <strain evidence="12">MHco3</strain>
    </source>
</reference>
<dbReference type="GO" id="GO:0006865">
    <property type="term" value="P:amino acid transport"/>
    <property type="evidence" value="ECO:0007669"/>
    <property type="project" value="TreeGrafter"/>
</dbReference>
<feature type="region of interest" description="Disordered" evidence="9">
    <location>
        <begin position="1"/>
        <end position="134"/>
    </location>
</feature>
<feature type="transmembrane region" description="Helical" evidence="10">
    <location>
        <begin position="383"/>
        <end position="400"/>
    </location>
</feature>
<accession>A0A7I4YGX8</accession>
<feature type="transmembrane region" description="Helical" evidence="10">
    <location>
        <begin position="357"/>
        <end position="376"/>
    </location>
</feature>
<feature type="transmembrane region" description="Helical" evidence="10">
    <location>
        <begin position="603"/>
        <end position="621"/>
    </location>
</feature>
<name>A0A7I4YGX8_HAECO</name>
<dbReference type="PANTHER" id="PTHR11616">
    <property type="entry name" value="SODIUM/CHLORIDE DEPENDENT TRANSPORTER"/>
    <property type="match status" value="1"/>
</dbReference>
<feature type="transmembrane region" description="Helical" evidence="10">
    <location>
        <begin position="237"/>
        <end position="257"/>
    </location>
</feature>
<dbReference type="InterPro" id="IPR000175">
    <property type="entry name" value="Na/ntran_symport"/>
</dbReference>
<dbReference type="SUPFAM" id="SSF161070">
    <property type="entry name" value="SNF-like"/>
    <property type="match status" value="1"/>
</dbReference>
<evidence type="ECO:0000256" key="1">
    <source>
        <dbReference type="ARBA" id="ARBA00004141"/>
    </source>
</evidence>
<dbReference type="WBParaSite" id="HCON_00090710-00002">
    <property type="protein sequence ID" value="HCON_00090710-00002"/>
    <property type="gene ID" value="HCON_00090710"/>
</dbReference>
<feature type="transmembrane region" description="Helical" evidence="10">
    <location>
        <begin position="199"/>
        <end position="225"/>
    </location>
</feature>
<keyword evidence="3 10" id="KW-0812">Transmembrane</keyword>
<dbReference type="OrthoDB" id="10466184at2759"/>
<dbReference type="Pfam" id="PF00209">
    <property type="entry name" value="SNF"/>
    <property type="match status" value="1"/>
</dbReference>
<evidence type="ECO:0000256" key="5">
    <source>
        <dbReference type="ARBA" id="ARBA00022989"/>
    </source>
</evidence>
<feature type="compositionally biased region" description="Polar residues" evidence="9">
    <location>
        <begin position="12"/>
        <end position="32"/>
    </location>
</feature>
<feature type="compositionally biased region" description="Low complexity" evidence="9">
    <location>
        <begin position="123"/>
        <end position="134"/>
    </location>
</feature>
<feature type="transmembrane region" description="Helical" evidence="10">
    <location>
        <begin position="570"/>
        <end position="591"/>
    </location>
</feature>
<evidence type="ECO:0000256" key="7">
    <source>
        <dbReference type="PIRSR" id="PIRSR600175-1"/>
    </source>
</evidence>
<organism evidence="11 12">
    <name type="scientific">Haemonchus contortus</name>
    <name type="common">Barber pole worm</name>
    <dbReference type="NCBI Taxonomy" id="6289"/>
    <lineage>
        <taxon>Eukaryota</taxon>
        <taxon>Metazoa</taxon>
        <taxon>Ecdysozoa</taxon>
        <taxon>Nematoda</taxon>
        <taxon>Chromadorea</taxon>
        <taxon>Rhabditida</taxon>
        <taxon>Rhabditina</taxon>
        <taxon>Rhabditomorpha</taxon>
        <taxon>Strongyloidea</taxon>
        <taxon>Trichostrongylidae</taxon>
        <taxon>Haemonchus</taxon>
    </lineage>
</organism>
<protein>
    <submittedName>
        <fullName evidence="12">Sodium:neurotransmitter symporter domain containing protein</fullName>
    </submittedName>
</protein>
<keyword evidence="4" id="KW-0769">Symport</keyword>
<sequence length="857" mass="95125">MEKGKSAKEVTAISSSKRPSASDTGSDTTSKPRSLVEDVTGGSSTTARSKTVSVARTTPSSIARSKPRSGKTVTAKSPMHRKSSSTKSPRHGKSKSSKSKKSIMKKVLSRSLGLSPARSIAHSRPSSTPKSPSSRLATLMQDVIETQDIESIFEATTVYKPAVPLESFRKSATDAIVIVALLCSTDTLFSFPIEVLRNGGYFFLIIYFLFAFLISFPILHLELFVSQYLRSGILKSFLLYGSGYTGFGISILLLTVANQNLAIHKGYYYLNHVIKLFGGVEDIVNCLGSSYVQDRDFCESLYNNKYCKDIDGHGNVFVDGSCKNVTGKADRIERAANVQSAMMAYIERFMLDSQLNINLSIIGFEYAFLFFCACLGVKGLRSVLIATFIFIALYFLSVVWETPPIEDVLSILRMSSNPVALFRVQTYLTAFRLSIQTYGHCVYGLFCFSSFRNRNGRSYQTAIMVFWLMMIAAALSLYTTMMFILKVNDMQLEYISTTTSISTNTIGIRFAVAALTEYTALVSMDTWGYLILSYLLFLLMDLTSVFGVIFAIFAIMRDFSPKCQGVDQRIVAFGYICCSCLFYAVFTMHLADGEKTVEESIVTYSKYFFIAIEIFIFVYAYGEHEFEVDVVEVLGEESGSIFNPTLLIFAYRHSFIAMIAMQAIECNRLSGWLQFRNLYEAVPDKVDNSSMTKSVVFLLPLFLPLVVCVHRLSSVPSDMEISEIFSVSESHPSHKRIQGAFVVHDMAGDNLLDRTPPEEPLAETGSADDKTLKTALENEEGLSSVTGDENTAPIEPAATEVVQKTAIEKTVSHKAKKKEKKKEQGITEKKTSSKAQQSDEDKTQSKLGSVLSKLQTF</sequence>
<feature type="transmembrane region" description="Helical" evidence="10">
    <location>
        <begin position="463"/>
        <end position="485"/>
    </location>
</feature>
<evidence type="ECO:0000256" key="4">
    <source>
        <dbReference type="ARBA" id="ARBA00022847"/>
    </source>
</evidence>
<feature type="binding site" evidence="7">
    <location>
        <position position="544"/>
    </location>
    <ligand>
        <name>Na(+)</name>
        <dbReference type="ChEBI" id="CHEBI:29101"/>
        <label>1</label>
    </ligand>
</feature>
<dbReference type="GO" id="GO:0015293">
    <property type="term" value="F:symporter activity"/>
    <property type="evidence" value="ECO:0007669"/>
    <property type="project" value="UniProtKB-KW"/>
</dbReference>
<keyword evidence="2" id="KW-0813">Transport</keyword>
<evidence type="ECO:0000256" key="8">
    <source>
        <dbReference type="PIRSR" id="PIRSR600175-2"/>
    </source>
</evidence>
<feature type="transmembrane region" description="Helical" evidence="10">
    <location>
        <begin position="531"/>
        <end position="555"/>
    </location>
</feature>
<evidence type="ECO:0000256" key="9">
    <source>
        <dbReference type="SAM" id="MobiDB-lite"/>
    </source>
</evidence>
<keyword evidence="6 10" id="KW-0472">Membrane</keyword>
<feature type="compositionally biased region" description="Basic and acidic residues" evidence="9">
    <location>
        <begin position="821"/>
        <end position="844"/>
    </location>
</feature>
<comment type="subcellular location">
    <subcellularLocation>
        <location evidence="1">Membrane</location>
        <topology evidence="1">Multi-pass membrane protein</topology>
    </subcellularLocation>
</comment>
<evidence type="ECO:0000256" key="6">
    <source>
        <dbReference type="ARBA" id="ARBA00023136"/>
    </source>
</evidence>
<keyword evidence="7" id="KW-0915">Sodium</keyword>
<keyword evidence="7" id="KW-0479">Metal-binding</keyword>
<dbReference type="GO" id="GO:0046872">
    <property type="term" value="F:metal ion binding"/>
    <property type="evidence" value="ECO:0007669"/>
    <property type="project" value="UniProtKB-KW"/>
</dbReference>
<keyword evidence="11" id="KW-1185">Reference proteome</keyword>
<keyword evidence="5 10" id="KW-1133">Transmembrane helix</keyword>
<evidence type="ECO:0000256" key="10">
    <source>
        <dbReference type="SAM" id="Phobius"/>
    </source>
</evidence>
<feature type="compositionally biased region" description="Basic residues" evidence="9">
    <location>
        <begin position="78"/>
        <end position="108"/>
    </location>
</feature>